<name>A0A8S2AB62_ARAAE</name>
<dbReference type="PANTHER" id="PTHR21539">
    <property type="entry name" value="SAGA-ASSOCIATED FACTOR 29"/>
    <property type="match status" value="1"/>
</dbReference>
<proteinExistence type="predicted"/>
<accession>A0A8S2AB62</accession>
<sequence length="96" mass="10600">MSSSPDIAGILDNTKELDRLRKEQEEVLVEINKMHKKLQATPEIVEKPGDTSLSKLKNLYIQAKELSESEVTVSNILLTQLDALLPSGPTGNNVEN</sequence>
<keyword evidence="2" id="KW-1185">Reference proteome</keyword>
<dbReference type="EMBL" id="LR999455">
    <property type="protein sequence ID" value="CAE6069797.1"/>
    <property type="molecule type" value="Genomic_DNA"/>
</dbReference>
<dbReference type="AlphaFoldDB" id="A0A8S2AB62"/>
<protein>
    <submittedName>
        <fullName evidence="1">Uncharacterized protein</fullName>
    </submittedName>
</protein>
<evidence type="ECO:0000313" key="1">
    <source>
        <dbReference type="EMBL" id="CAE6069797.1"/>
    </source>
</evidence>
<dbReference type="InterPro" id="IPR037802">
    <property type="entry name" value="SGF29"/>
</dbReference>
<dbReference type="GO" id="GO:0000124">
    <property type="term" value="C:SAGA complex"/>
    <property type="evidence" value="ECO:0007669"/>
    <property type="project" value="InterPro"/>
</dbReference>
<evidence type="ECO:0000313" key="2">
    <source>
        <dbReference type="Proteomes" id="UP000682877"/>
    </source>
</evidence>
<dbReference type="PANTHER" id="PTHR21539:SF0">
    <property type="entry name" value="SAGA-ASSOCIATED FACTOR 29"/>
    <property type="match status" value="1"/>
</dbReference>
<reference evidence="1" key="1">
    <citation type="submission" date="2021-01" db="EMBL/GenBank/DDBJ databases">
        <authorList>
            <person name="Bezrukov I."/>
        </authorList>
    </citation>
    <scope>NUCLEOTIDE SEQUENCE</scope>
</reference>
<gene>
    <name evidence="1" type="ORF">AARE701A_LOCUS12125</name>
</gene>
<organism evidence="1 2">
    <name type="scientific">Arabidopsis arenosa</name>
    <name type="common">Sand rock-cress</name>
    <name type="synonym">Cardaminopsis arenosa</name>
    <dbReference type="NCBI Taxonomy" id="38785"/>
    <lineage>
        <taxon>Eukaryota</taxon>
        <taxon>Viridiplantae</taxon>
        <taxon>Streptophyta</taxon>
        <taxon>Embryophyta</taxon>
        <taxon>Tracheophyta</taxon>
        <taxon>Spermatophyta</taxon>
        <taxon>Magnoliopsida</taxon>
        <taxon>eudicotyledons</taxon>
        <taxon>Gunneridae</taxon>
        <taxon>Pentapetalae</taxon>
        <taxon>rosids</taxon>
        <taxon>malvids</taxon>
        <taxon>Brassicales</taxon>
        <taxon>Brassicaceae</taxon>
        <taxon>Camelineae</taxon>
        <taxon>Arabidopsis</taxon>
    </lineage>
</organism>
<dbReference type="Proteomes" id="UP000682877">
    <property type="component" value="Chromosome 5"/>
</dbReference>